<feature type="region of interest" description="Disordered" evidence="1">
    <location>
        <begin position="131"/>
        <end position="152"/>
    </location>
</feature>
<comment type="caution">
    <text evidence="2">The sequence shown here is derived from an EMBL/GenBank/DDBJ whole genome shotgun (WGS) entry which is preliminary data.</text>
</comment>
<evidence type="ECO:0000313" key="2">
    <source>
        <dbReference type="EMBL" id="KAK1339406.1"/>
    </source>
</evidence>
<evidence type="ECO:0000256" key="1">
    <source>
        <dbReference type="SAM" id="MobiDB-lite"/>
    </source>
</evidence>
<dbReference type="Proteomes" id="UP001177744">
    <property type="component" value="Unassembled WGS sequence"/>
</dbReference>
<evidence type="ECO:0000313" key="3">
    <source>
        <dbReference type="Proteomes" id="UP001177744"/>
    </source>
</evidence>
<reference evidence="2" key="1">
    <citation type="submission" date="2023-06" db="EMBL/GenBank/DDBJ databases">
        <title>Reference genome for the Northern bat (Eptesicus nilssonii), a most northern bat species.</title>
        <authorList>
            <person name="Laine V.N."/>
            <person name="Pulliainen A.T."/>
            <person name="Lilley T.M."/>
        </authorList>
    </citation>
    <scope>NUCLEOTIDE SEQUENCE</scope>
    <source>
        <strain evidence="2">BLF_Eptnil</strain>
        <tissue evidence="2">Kidney</tissue>
    </source>
</reference>
<sequence>MPGLMLWQPDQNSNYSDNGQGVVNSMDATLRSKNLENTSALINKFEHRFETLDVQIQQMEDNEIKNFKKEMADEAVHDLNIKLPQDQTGSVAPSVASIEQDELSQKLVHLHDQPQGRPEAQISLGWWLPSQRQGAGKPQMSAAQPPRARLRHRQALDGSYPAAQGSGNQGQPRLVLLAVAAAENPNKVPGHGPDLAQRQSHEEMTMKEEIGKVLLHLHYLPEVACHFDIMPGVVVEFSIHWLHNGLKGPGPQVNDQGDRTILQSQLHQQPPSVSLQASSGAADQPCLFDQAQR</sequence>
<protein>
    <submittedName>
        <fullName evidence="2">Uncharacterized protein</fullName>
    </submittedName>
</protein>
<feature type="region of interest" description="Disordered" evidence="1">
    <location>
        <begin position="265"/>
        <end position="293"/>
    </location>
</feature>
<gene>
    <name evidence="2" type="ORF">QTO34_020089</name>
</gene>
<accession>A0AA40LMM6</accession>
<dbReference type="AlphaFoldDB" id="A0AA40LMM6"/>
<feature type="compositionally biased region" description="Polar residues" evidence="1">
    <location>
        <begin position="265"/>
        <end position="281"/>
    </location>
</feature>
<proteinExistence type="predicted"/>
<name>A0AA40LMM6_CNENI</name>
<dbReference type="EMBL" id="JAULJE010000009">
    <property type="protein sequence ID" value="KAK1339406.1"/>
    <property type="molecule type" value="Genomic_DNA"/>
</dbReference>
<dbReference type="Gene3D" id="6.10.250.440">
    <property type="match status" value="1"/>
</dbReference>
<organism evidence="2 3">
    <name type="scientific">Cnephaeus nilssonii</name>
    <name type="common">Northern bat</name>
    <name type="synonym">Eptesicus nilssonii</name>
    <dbReference type="NCBI Taxonomy" id="3371016"/>
    <lineage>
        <taxon>Eukaryota</taxon>
        <taxon>Metazoa</taxon>
        <taxon>Chordata</taxon>
        <taxon>Craniata</taxon>
        <taxon>Vertebrata</taxon>
        <taxon>Euteleostomi</taxon>
        <taxon>Mammalia</taxon>
        <taxon>Eutheria</taxon>
        <taxon>Laurasiatheria</taxon>
        <taxon>Chiroptera</taxon>
        <taxon>Yangochiroptera</taxon>
        <taxon>Vespertilionidae</taxon>
        <taxon>Cnephaeus</taxon>
    </lineage>
</organism>
<keyword evidence="3" id="KW-1185">Reference proteome</keyword>